<dbReference type="AlphaFoldDB" id="A0A6P2WE98"/>
<reference evidence="1 2" key="1">
    <citation type="submission" date="2019-09" db="EMBL/GenBank/DDBJ databases">
        <authorList>
            <person name="Depoorter E."/>
        </authorList>
    </citation>
    <scope>NUCLEOTIDE SEQUENCE [LARGE SCALE GENOMIC DNA]</scope>
    <source>
        <strain evidence="1">R-18109</strain>
    </source>
</reference>
<dbReference type="EMBL" id="CABVQH010000015">
    <property type="protein sequence ID" value="VWC97817.1"/>
    <property type="molecule type" value="Genomic_DNA"/>
</dbReference>
<evidence type="ECO:0000313" key="2">
    <source>
        <dbReference type="Proteomes" id="UP000494260"/>
    </source>
</evidence>
<evidence type="ECO:0000313" key="1">
    <source>
        <dbReference type="EMBL" id="VWC97817.1"/>
    </source>
</evidence>
<name>A0A6P2WE98_BURL3</name>
<proteinExistence type="predicted"/>
<gene>
    <name evidence="1" type="ORF">BLA18109_04360</name>
</gene>
<dbReference type="Proteomes" id="UP000494260">
    <property type="component" value="Unassembled WGS sequence"/>
</dbReference>
<sequence length="36" mass="4176">MYLHEIGKLGRMKMSHVIADTTDELREIGVTLPWYA</sequence>
<accession>A0A6P2WE98</accession>
<organism evidence="1 2">
    <name type="scientific">Burkholderia lata (strain ATCC 17760 / DSM 23089 / LMG 22485 / NCIMB 9086 / R18194 / 383)</name>
    <dbReference type="NCBI Taxonomy" id="482957"/>
    <lineage>
        <taxon>Bacteria</taxon>
        <taxon>Pseudomonadati</taxon>
        <taxon>Pseudomonadota</taxon>
        <taxon>Betaproteobacteria</taxon>
        <taxon>Burkholderiales</taxon>
        <taxon>Burkholderiaceae</taxon>
        <taxon>Burkholderia</taxon>
        <taxon>Burkholderia cepacia complex</taxon>
    </lineage>
</organism>
<protein>
    <submittedName>
        <fullName evidence="1">Uncharacterized protein</fullName>
    </submittedName>
</protein>